<protein>
    <submittedName>
        <fullName evidence="1">Uncharacterized protein</fullName>
    </submittedName>
</protein>
<sequence length="64" mass="7711">MAIDSVKLLMWIQQDPYLSSAYHYIRLNMDNQEEALHYMYEIYVESTPILLNGFYEFVLNEQKS</sequence>
<name>A0ABT9YK29_9BACI</name>
<proteinExistence type="predicted"/>
<evidence type="ECO:0000313" key="1">
    <source>
        <dbReference type="EMBL" id="MDQ0207958.1"/>
    </source>
</evidence>
<accession>A0ABT9YK29</accession>
<comment type="caution">
    <text evidence="1">The sequence shown here is derived from an EMBL/GenBank/DDBJ whole genome shotgun (WGS) entry which is preliminary data.</text>
</comment>
<gene>
    <name evidence="1" type="ORF">J2S05_002767</name>
</gene>
<reference evidence="1 2" key="1">
    <citation type="submission" date="2023-07" db="EMBL/GenBank/DDBJ databases">
        <title>Genomic Encyclopedia of Type Strains, Phase IV (KMG-IV): sequencing the most valuable type-strain genomes for metagenomic binning, comparative biology and taxonomic classification.</title>
        <authorList>
            <person name="Goeker M."/>
        </authorList>
    </citation>
    <scope>NUCLEOTIDE SEQUENCE [LARGE SCALE GENOMIC DNA]</scope>
    <source>
        <strain evidence="1 2">DSM 19154</strain>
    </source>
</reference>
<evidence type="ECO:0000313" key="2">
    <source>
        <dbReference type="Proteomes" id="UP001225034"/>
    </source>
</evidence>
<dbReference type="Proteomes" id="UP001225034">
    <property type="component" value="Unassembled WGS sequence"/>
</dbReference>
<keyword evidence="2" id="KW-1185">Reference proteome</keyword>
<dbReference type="EMBL" id="JAUSUA010000004">
    <property type="protein sequence ID" value="MDQ0207958.1"/>
    <property type="molecule type" value="Genomic_DNA"/>
</dbReference>
<organism evidence="1 2">
    <name type="scientific">Alkalicoccobacillus murimartini</name>
    <dbReference type="NCBI Taxonomy" id="171685"/>
    <lineage>
        <taxon>Bacteria</taxon>
        <taxon>Bacillati</taxon>
        <taxon>Bacillota</taxon>
        <taxon>Bacilli</taxon>
        <taxon>Bacillales</taxon>
        <taxon>Bacillaceae</taxon>
        <taxon>Alkalicoccobacillus</taxon>
    </lineage>
</organism>
<dbReference type="RefSeq" id="WP_306983656.1">
    <property type="nucleotide sequence ID" value="NZ_JAUSUA010000004.1"/>
</dbReference>